<accession>C4FI66</accession>
<evidence type="ECO:0000313" key="2">
    <source>
        <dbReference type="Proteomes" id="UP000005540"/>
    </source>
</evidence>
<dbReference type="EMBL" id="ABZS01000015">
    <property type="protein sequence ID" value="EEP61219.1"/>
    <property type="molecule type" value="Genomic_DNA"/>
</dbReference>
<keyword evidence="2" id="KW-1185">Reference proteome</keyword>
<reference evidence="1 2" key="1">
    <citation type="submission" date="2009-04" db="EMBL/GenBank/DDBJ databases">
        <authorList>
            <person name="Reysenbach A.-L."/>
            <person name="Heidelberg J.F."/>
            <person name="Nelson W.C."/>
        </authorList>
    </citation>
    <scope>NUCLEOTIDE SEQUENCE [LARGE SCALE GENOMIC DNA]</scope>
    <source>
        <strain evidence="1 2">SS-5</strain>
    </source>
</reference>
<dbReference type="AlphaFoldDB" id="C4FI66"/>
<gene>
    <name evidence="1" type="ORF">SULYE_0250</name>
</gene>
<feature type="non-terminal residue" evidence="1">
    <location>
        <position position="1"/>
    </location>
</feature>
<protein>
    <submittedName>
        <fullName evidence="1">Uncharacterized protein</fullName>
    </submittedName>
</protein>
<sequence length="39" mass="4563">SNYIISEKMQTIGINLFFNFEEENIRLQNVKTTVRGEDA</sequence>
<evidence type="ECO:0000313" key="1">
    <source>
        <dbReference type="EMBL" id="EEP61219.1"/>
    </source>
</evidence>
<name>C4FI66_9AQUI</name>
<dbReference type="Proteomes" id="UP000005540">
    <property type="component" value="Unassembled WGS sequence"/>
</dbReference>
<comment type="caution">
    <text evidence="1">The sequence shown here is derived from an EMBL/GenBank/DDBJ whole genome shotgun (WGS) entry which is preliminary data.</text>
</comment>
<proteinExistence type="predicted"/>
<organism evidence="1 2">
    <name type="scientific">Sulfurihydrogenibium yellowstonense SS-5</name>
    <dbReference type="NCBI Taxonomy" id="432331"/>
    <lineage>
        <taxon>Bacteria</taxon>
        <taxon>Pseudomonadati</taxon>
        <taxon>Aquificota</taxon>
        <taxon>Aquificia</taxon>
        <taxon>Aquificales</taxon>
        <taxon>Hydrogenothermaceae</taxon>
        <taxon>Sulfurihydrogenibium</taxon>
    </lineage>
</organism>